<dbReference type="RefSeq" id="WP_039320950.1">
    <property type="nucleotide sequence ID" value="NZ_JTLZ01000006.1"/>
</dbReference>
<dbReference type="SUPFAM" id="SSF46689">
    <property type="entry name" value="Homeodomain-like"/>
    <property type="match status" value="1"/>
</dbReference>
<dbReference type="Proteomes" id="UP000031004">
    <property type="component" value="Unassembled WGS sequence"/>
</dbReference>
<dbReference type="Pfam" id="PF16859">
    <property type="entry name" value="TetR_C_11"/>
    <property type="match status" value="1"/>
</dbReference>
<dbReference type="PRINTS" id="PR00455">
    <property type="entry name" value="HTHTETR"/>
</dbReference>
<dbReference type="Gene3D" id="1.10.10.60">
    <property type="entry name" value="Homeodomain-like"/>
    <property type="match status" value="1"/>
</dbReference>
<keyword evidence="3" id="KW-0804">Transcription</keyword>
<feature type="region of interest" description="Disordered" evidence="5">
    <location>
        <begin position="1"/>
        <end position="22"/>
    </location>
</feature>
<dbReference type="EMBL" id="JTLZ01000006">
    <property type="protein sequence ID" value="KHO25482.1"/>
    <property type="molecule type" value="Genomic_DNA"/>
</dbReference>
<dbReference type="SUPFAM" id="SSF48498">
    <property type="entry name" value="Tetracyclin repressor-like, C-terminal domain"/>
    <property type="match status" value="1"/>
</dbReference>
<name>A0ABR4YU92_9MYCO</name>
<dbReference type="PROSITE" id="PS01081">
    <property type="entry name" value="HTH_TETR_1"/>
    <property type="match status" value="1"/>
</dbReference>
<dbReference type="PANTHER" id="PTHR30055">
    <property type="entry name" value="HTH-TYPE TRANSCRIPTIONAL REGULATOR RUTR"/>
    <property type="match status" value="1"/>
</dbReference>
<feature type="DNA-binding region" description="H-T-H motif" evidence="4">
    <location>
        <begin position="42"/>
        <end position="61"/>
    </location>
</feature>
<evidence type="ECO:0000313" key="8">
    <source>
        <dbReference type="Proteomes" id="UP000031004"/>
    </source>
</evidence>
<accession>A0ABR4YU92</accession>
<proteinExistence type="predicted"/>
<evidence type="ECO:0000256" key="1">
    <source>
        <dbReference type="ARBA" id="ARBA00023015"/>
    </source>
</evidence>
<organism evidence="7 8">
    <name type="scientific">Mycolicibacterium setense</name>
    <dbReference type="NCBI Taxonomy" id="431269"/>
    <lineage>
        <taxon>Bacteria</taxon>
        <taxon>Bacillati</taxon>
        <taxon>Actinomycetota</taxon>
        <taxon>Actinomycetes</taxon>
        <taxon>Mycobacteriales</taxon>
        <taxon>Mycobacteriaceae</taxon>
        <taxon>Mycolicibacterium</taxon>
    </lineage>
</organism>
<dbReference type="InterPro" id="IPR001647">
    <property type="entry name" value="HTH_TetR"/>
</dbReference>
<dbReference type="InterPro" id="IPR036271">
    <property type="entry name" value="Tet_transcr_reg_TetR-rel_C_sf"/>
</dbReference>
<evidence type="ECO:0000256" key="2">
    <source>
        <dbReference type="ARBA" id="ARBA00023125"/>
    </source>
</evidence>
<dbReference type="PANTHER" id="PTHR30055:SF234">
    <property type="entry name" value="HTH-TYPE TRANSCRIPTIONAL REGULATOR BETI"/>
    <property type="match status" value="1"/>
</dbReference>
<comment type="caution">
    <text evidence="7">The sequence shown here is derived from an EMBL/GenBank/DDBJ whole genome shotgun (WGS) entry which is preliminary data.</text>
</comment>
<dbReference type="PROSITE" id="PS50977">
    <property type="entry name" value="HTH_TETR_2"/>
    <property type="match status" value="1"/>
</dbReference>
<dbReference type="InterPro" id="IPR011075">
    <property type="entry name" value="TetR_C"/>
</dbReference>
<evidence type="ECO:0000313" key="7">
    <source>
        <dbReference type="EMBL" id="KHO25482.1"/>
    </source>
</evidence>
<evidence type="ECO:0000259" key="6">
    <source>
        <dbReference type="PROSITE" id="PS50977"/>
    </source>
</evidence>
<reference evidence="7 8" key="1">
    <citation type="submission" date="2014-11" db="EMBL/GenBank/DDBJ databases">
        <title>Mycobacterium setense Manresensis Genome.</title>
        <authorList>
            <person name="Rech G."/>
            <person name="Sumoy L."/>
        </authorList>
    </citation>
    <scope>NUCLEOTIDE SEQUENCE [LARGE SCALE GENOMIC DNA]</scope>
    <source>
        <strain evidence="7 8">Manresensis</strain>
    </source>
</reference>
<gene>
    <name evidence="7" type="ORF">QQ44_14165</name>
</gene>
<feature type="domain" description="HTH tetR-type" evidence="6">
    <location>
        <begin position="19"/>
        <end position="79"/>
    </location>
</feature>
<evidence type="ECO:0000256" key="3">
    <source>
        <dbReference type="ARBA" id="ARBA00023163"/>
    </source>
</evidence>
<sequence length="200" mass="21644">MESRSAGTRHRRQGSRPDPSIDEAVLSTTRRLLVQRGYAATSIDLIASTAGVSRPTIYRRWKSKAQLVHEAVFPDLDPAAPSDDIVAEITRLCRGAFVMFCDAAVRESIPGLLTDLRADPDVRRLMTERLDAAARTQLASLVGEAASQGRVRAQVDVDTIMDAIGGAAMYAVCVRGIDEQDVDRAAADLAGLILRGVLER</sequence>
<evidence type="ECO:0000256" key="5">
    <source>
        <dbReference type="SAM" id="MobiDB-lite"/>
    </source>
</evidence>
<keyword evidence="8" id="KW-1185">Reference proteome</keyword>
<keyword evidence="1" id="KW-0805">Transcription regulation</keyword>
<dbReference type="Pfam" id="PF00440">
    <property type="entry name" value="TetR_N"/>
    <property type="match status" value="1"/>
</dbReference>
<dbReference type="InterPro" id="IPR009057">
    <property type="entry name" value="Homeodomain-like_sf"/>
</dbReference>
<keyword evidence="2 4" id="KW-0238">DNA-binding</keyword>
<protein>
    <submittedName>
        <fullName evidence="7">TetR family transcriptional regulator</fullName>
    </submittedName>
</protein>
<dbReference type="InterPro" id="IPR050109">
    <property type="entry name" value="HTH-type_TetR-like_transc_reg"/>
</dbReference>
<dbReference type="Gene3D" id="1.10.357.10">
    <property type="entry name" value="Tetracycline Repressor, domain 2"/>
    <property type="match status" value="1"/>
</dbReference>
<dbReference type="InterPro" id="IPR023772">
    <property type="entry name" value="DNA-bd_HTH_TetR-type_CS"/>
</dbReference>
<evidence type="ECO:0000256" key="4">
    <source>
        <dbReference type="PROSITE-ProRule" id="PRU00335"/>
    </source>
</evidence>